<gene>
    <name evidence="4" type="ORF">MBESOW_P2330</name>
</gene>
<dbReference type="EMBL" id="BBQY01000014">
    <property type="protein sequence ID" value="GBH31069.1"/>
    <property type="molecule type" value="Genomic_DNA"/>
</dbReference>
<sequence length="88" mass="10101">PRQSVLILIVADLSPRSSRYTLSQFKQPGFSKTDLNITYNAPEKRYYVQLFLKNLENELTVSQAQGGRLANVQFEQPRTYGVRAGFKF</sequence>
<comment type="subcellular location">
    <subcellularLocation>
        <location evidence="1">Cell outer membrane</location>
    </subcellularLocation>
</comment>
<proteinExistence type="predicted"/>
<comment type="caution">
    <text evidence="4">The sequence shown here is derived from an EMBL/GenBank/DDBJ whole genome shotgun (WGS) entry which is preliminary data.</text>
</comment>
<dbReference type="AlphaFoldDB" id="A0A401J357"/>
<feature type="non-terminal residue" evidence="4">
    <location>
        <position position="1"/>
    </location>
</feature>
<evidence type="ECO:0000313" key="5">
    <source>
        <dbReference type="Proteomes" id="UP000290975"/>
    </source>
</evidence>
<protein>
    <submittedName>
        <fullName evidence="4">Iron complex outermembrane recepter protein</fullName>
    </submittedName>
</protein>
<dbReference type="Proteomes" id="UP000290975">
    <property type="component" value="Unassembled WGS sequence"/>
</dbReference>
<dbReference type="InterPro" id="IPR036942">
    <property type="entry name" value="Beta-barrel_TonB_sf"/>
</dbReference>
<name>A0A401J357_SPHXE</name>
<evidence type="ECO:0000256" key="3">
    <source>
        <dbReference type="ARBA" id="ARBA00023237"/>
    </source>
</evidence>
<dbReference type="SUPFAM" id="SSF56935">
    <property type="entry name" value="Porins"/>
    <property type="match status" value="1"/>
</dbReference>
<dbReference type="GO" id="GO:0009279">
    <property type="term" value="C:cell outer membrane"/>
    <property type="evidence" value="ECO:0007669"/>
    <property type="project" value="UniProtKB-SubCell"/>
</dbReference>
<accession>A0A401J357</accession>
<keyword evidence="2" id="KW-0472">Membrane</keyword>
<keyword evidence="5" id="KW-1185">Reference proteome</keyword>
<keyword evidence="3" id="KW-0998">Cell outer membrane</keyword>
<organism evidence="4 5">
    <name type="scientific">Sphingobium xenophagum</name>
    <dbReference type="NCBI Taxonomy" id="121428"/>
    <lineage>
        <taxon>Bacteria</taxon>
        <taxon>Pseudomonadati</taxon>
        <taxon>Pseudomonadota</taxon>
        <taxon>Alphaproteobacteria</taxon>
        <taxon>Sphingomonadales</taxon>
        <taxon>Sphingomonadaceae</taxon>
        <taxon>Sphingobium</taxon>
    </lineage>
</organism>
<dbReference type="Gene3D" id="2.40.170.20">
    <property type="entry name" value="TonB-dependent receptor, beta-barrel domain"/>
    <property type="match status" value="1"/>
</dbReference>
<evidence type="ECO:0000256" key="2">
    <source>
        <dbReference type="ARBA" id="ARBA00023136"/>
    </source>
</evidence>
<reference evidence="4 5" key="1">
    <citation type="submission" date="2014-12" db="EMBL/GenBank/DDBJ databases">
        <title>Whole genome sequencing of Sphingobium xenophagum OW59.</title>
        <authorList>
            <person name="Ohta Y."/>
            <person name="Nishi S."/>
            <person name="Hatada Y."/>
        </authorList>
    </citation>
    <scope>NUCLEOTIDE SEQUENCE [LARGE SCALE GENOMIC DNA]</scope>
    <source>
        <strain evidence="4 5">OW59</strain>
    </source>
</reference>
<evidence type="ECO:0000256" key="1">
    <source>
        <dbReference type="ARBA" id="ARBA00004442"/>
    </source>
</evidence>
<evidence type="ECO:0000313" key="4">
    <source>
        <dbReference type="EMBL" id="GBH31069.1"/>
    </source>
</evidence>